<keyword evidence="4" id="KW-1185">Reference proteome</keyword>
<evidence type="ECO:0000259" key="2">
    <source>
        <dbReference type="Pfam" id="PF25213"/>
    </source>
</evidence>
<name>A0ABD5RV26_9EURY</name>
<comment type="caution">
    <text evidence="3">The sequence shown here is derived from an EMBL/GenBank/DDBJ whole genome shotgun (WGS) entry which is preliminary data.</text>
</comment>
<proteinExistence type="predicted"/>
<dbReference type="InterPro" id="IPR013561">
    <property type="entry name" value="FilR1_middle_dom"/>
</dbReference>
<feature type="domain" description="Methanogenesis regulatory protein FilR1 middle" evidence="1">
    <location>
        <begin position="121"/>
        <end position="249"/>
    </location>
</feature>
<sequence length="267" mass="29790">MSLPAPLDLADVLLKRYECLHALDNQLQAKPELVESLDIPRSTLDDIVRDLEHADLVEYQDGKWQLTLLGQYTLDHHTRYRDGLESLTEAAAIVEELPQETAVERRFLIDADVHVATGPVPDEVMQVFLNAVESATHVRGVTPVAMASYADSFYRCATAGSDSQLEFVLPLETFERLRVLHPDQADKAMADENTTLYHGDVPVAFSLWIGDGDHAGLIVYADQGVKGILINDTDDALAWANEQYNHIQENAKPIFYRGSTRRTPGYS</sequence>
<evidence type="ECO:0000313" key="3">
    <source>
        <dbReference type="EMBL" id="MFC6723110.1"/>
    </source>
</evidence>
<accession>A0ABD5RV26</accession>
<gene>
    <name evidence="3" type="ORF">ACFQE1_01625</name>
</gene>
<evidence type="ECO:0000313" key="4">
    <source>
        <dbReference type="Proteomes" id="UP001596328"/>
    </source>
</evidence>
<feature type="domain" description="HVO-A0261-like N-terminal" evidence="2">
    <location>
        <begin position="15"/>
        <end position="85"/>
    </location>
</feature>
<dbReference type="InterPro" id="IPR036390">
    <property type="entry name" value="WH_DNA-bd_sf"/>
</dbReference>
<organism evidence="3 4">
    <name type="scientific">Halobium palmae</name>
    <dbReference type="NCBI Taxonomy" id="1776492"/>
    <lineage>
        <taxon>Archaea</taxon>
        <taxon>Methanobacteriati</taxon>
        <taxon>Methanobacteriota</taxon>
        <taxon>Stenosarchaea group</taxon>
        <taxon>Halobacteria</taxon>
        <taxon>Halobacteriales</taxon>
        <taxon>Haloferacaceae</taxon>
        <taxon>Halobium</taxon>
    </lineage>
</organism>
<dbReference type="SUPFAM" id="SSF46785">
    <property type="entry name" value="Winged helix' DNA-binding domain"/>
    <property type="match status" value="1"/>
</dbReference>
<dbReference type="Proteomes" id="UP001596328">
    <property type="component" value="Unassembled WGS sequence"/>
</dbReference>
<dbReference type="EMBL" id="JBHSWU010000004">
    <property type="protein sequence ID" value="MFC6723110.1"/>
    <property type="molecule type" value="Genomic_DNA"/>
</dbReference>
<dbReference type="AlphaFoldDB" id="A0ABD5RV26"/>
<dbReference type="InterPro" id="IPR057527">
    <property type="entry name" value="HVO_A0261-like_N"/>
</dbReference>
<evidence type="ECO:0000259" key="1">
    <source>
        <dbReference type="Pfam" id="PF08350"/>
    </source>
</evidence>
<dbReference type="Pfam" id="PF25213">
    <property type="entry name" value="HVO_A0261_N"/>
    <property type="match status" value="1"/>
</dbReference>
<reference evidence="3 4" key="1">
    <citation type="journal article" date="2019" name="Int. J. Syst. Evol. Microbiol.">
        <title>The Global Catalogue of Microorganisms (GCM) 10K type strain sequencing project: providing services to taxonomists for standard genome sequencing and annotation.</title>
        <authorList>
            <consortium name="The Broad Institute Genomics Platform"/>
            <consortium name="The Broad Institute Genome Sequencing Center for Infectious Disease"/>
            <person name="Wu L."/>
            <person name="Ma J."/>
        </authorList>
    </citation>
    <scope>NUCLEOTIDE SEQUENCE [LARGE SCALE GENOMIC DNA]</scope>
    <source>
        <strain evidence="3 4">NBRC 111368</strain>
    </source>
</reference>
<protein>
    <submittedName>
        <fullName evidence="3">Helix-turn-helix transcriptional regulator</fullName>
    </submittedName>
</protein>
<dbReference type="Pfam" id="PF08350">
    <property type="entry name" value="FilR1_middle"/>
    <property type="match status" value="1"/>
</dbReference>